<reference evidence="2" key="1">
    <citation type="submission" date="2015-07" db="EMBL/GenBank/DDBJ databases">
        <title>Nocardia seriolae U-1 whole genome shotgun sequence.</title>
        <authorList>
            <person name="Imajoh M."/>
            <person name="Fukumoto Y."/>
            <person name="Sukeda M."/>
            <person name="Yamane J."/>
            <person name="Yamasaki K."/>
            <person name="Shimizu M."/>
            <person name="Ohnishi K."/>
            <person name="Oshima S."/>
        </authorList>
    </citation>
    <scope>NUCLEOTIDE SEQUENCE [LARGE SCALE GENOMIC DNA]</scope>
    <source>
        <strain evidence="2">U-1</strain>
    </source>
</reference>
<evidence type="ECO:0000313" key="2">
    <source>
        <dbReference type="Proteomes" id="UP000037179"/>
    </source>
</evidence>
<keyword evidence="2" id="KW-1185">Reference proteome</keyword>
<dbReference type="RefSeq" id="WP_052086180.1">
    <property type="nucleotide sequence ID" value="NZ_BBYQ01000024.1"/>
</dbReference>
<proteinExistence type="predicted"/>
<comment type="caution">
    <text evidence="1">The sequence shown here is derived from an EMBL/GenBank/DDBJ whole genome shotgun (WGS) entry which is preliminary data.</text>
</comment>
<dbReference type="AlphaFoldDB" id="A0ABC9YR41"/>
<protein>
    <submittedName>
        <fullName evidence="1">TetR family transcriptional regulator</fullName>
    </submittedName>
</protein>
<evidence type="ECO:0000313" key="1">
    <source>
        <dbReference type="EMBL" id="GAP27874.1"/>
    </source>
</evidence>
<dbReference type="EMBL" id="BBYQ01000024">
    <property type="protein sequence ID" value="GAP27874.1"/>
    <property type="molecule type" value="Genomic_DNA"/>
</dbReference>
<organism evidence="1 2">
    <name type="scientific">Nocardia seriolae</name>
    <dbReference type="NCBI Taxonomy" id="37332"/>
    <lineage>
        <taxon>Bacteria</taxon>
        <taxon>Bacillati</taxon>
        <taxon>Actinomycetota</taxon>
        <taxon>Actinomycetes</taxon>
        <taxon>Mycobacteriales</taxon>
        <taxon>Nocardiaceae</taxon>
        <taxon>Nocardia</taxon>
    </lineage>
</organism>
<dbReference type="Proteomes" id="UP000037179">
    <property type="component" value="Unassembled WGS sequence"/>
</dbReference>
<name>A0ABC9YR41_9NOCA</name>
<gene>
    <name evidence="1" type="ORF">NSK11_contig00024-0039</name>
</gene>
<reference evidence="1 2" key="2">
    <citation type="journal article" date="2016" name="Genome Announc.">
        <title>Draft Genome Sequence of Erythromycin- and Oxytetracycline-Sensitive Nocardia seriolae Strain U-1 (NBRC 110359).</title>
        <authorList>
            <person name="Imajoh M."/>
            <person name="Sukeda M."/>
            <person name="Shimizu M."/>
            <person name="Yamane J."/>
            <person name="Ohnishi K."/>
            <person name="Oshima S."/>
        </authorList>
    </citation>
    <scope>NUCLEOTIDE SEQUENCE [LARGE SCALE GENOMIC DNA]</scope>
    <source>
        <strain evidence="1 2">U-1</strain>
    </source>
</reference>
<sequence length="68" mass="7780">MHRRVDARVFETWPDGALRPGLDIPTAVDLCAALCNIDTYTTLTTERGWSPDRVQHWWTDAVVRELLA</sequence>
<accession>A0ABC9YR41</accession>